<dbReference type="KEGG" id="rain:Rai3103_07555"/>
<dbReference type="EMBL" id="CP045725">
    <property type="protein sequence ID" value="QGF23541.1"/>
    <property type="molecule type" value="Genomic_DNA"/>
</dbReference>
<keyword evidence="2" id="KW-1185">Reference proteome</keyword>
<evidence type="ECO:0000313" key="2">
    <source>
        <dbReference type="Proteomes" id="UP000386847"/>
    </source>
</evidence>
<accession>A0A5Q2FAX0</accession>
<name>A0A5Q2FAX0_9ACTN</name>
<gene>
    <name evidence="1" type="ORF">Rai3103_07555</name>
</gene>
<proteinExistence type="predicted"/>
<dbReference type="RefSeq" id="WP_153572072.1">
    <property type="nucleotide sequence ID" value="NZ_CP045725.1"/>
</dbReference>
<dbReference type="Proteomes" id="UP000386847">
    <property type="component" value="Chromosome"/>
</dbReference>
<evidence type="ECO:0000313" key="1">
    <source>
        <dbReference type="EMBL" id="QGF23541.1"/>
    </source>
</evidence>
<organism evidence="1 2">
    <name type="scientific">Raineyella fluvialis</name>
    <dbReference type="NCBI Taxonomy" id="2662261"/>
    <lineage>
        <taxon>Bacteria</taxon>
        <taxon>Bacillati</taxon>
        <taxon>Actinomycetota</taxon>
        <taxon>Actinomycetes</taxon>
        <taxon>Propionibacteriales</taxon>
        <taxon>Propionibacteriaceae</taxon>
        <taxon>Raineyella</taxon>
    </lineage>
</organism>
<dbReference type="AlphaFoldDB" id="A0A5Q2FAX0"/>
<reference evidence="1 2" key="1">
    <citation type="submission" date="2019-10" db="EMBL/GenBank/DDBJ databases">
        <title>Genomic analysis of Raineyella sp. CBA3103.</title>
        <authorList>
            <person name="Roh S.W."/>
        </authorList>
    </citation>
    <scope>NUCLEOTIDE SEQUENCE [LARGE SCALE GENOMIC DNA]</scope>
    <source>
        <strain evidence="1 2">CBA3103</strain>
    </source>
</reference>
<sequence>MEALSVHRSYAHYRGADIATVIPSLLDWDDTGYLRSLDPSALHDRLHLVTAARDGLLVGYLVVDAAGGLMRIVDEHLVVGADPSGELARDLTEFGVDVAASPWGDVEVARTSVAVPHLLRDGWHPLADGARRPGPTITMSGAGAA</sequence>
<protein>
    <submittedName>
        <fullName evidence="1">Uncharacterized protein</fullName>
    </submittedName>
</protein>